<dbReference type="GO" id="GO:0045951">
    <property type="term" value="P:positive regulation of mitotic recombination"/>
    <property type="evidence" value="ECO:0007669"/>
    <property type="project" value="EnsemblFungi"/>
</dbReference>
<dbReference type="InterPro" id="IPR002464">
    <property type="entry name" value="DNA/RNA_helicase_DEAH_CS"/>
</dbReference>
<dbReference type="FunFam" id="3.40.50.300:FF:000128">
    <property type="entry name" value="Putative DNA repair helicase RAD3"/>
    <property type="match status" value="1"/>
</dbReference>
<dbReference type="InterPro" id="IPR014013">
    <property type="entry name" value="Helic_SF1/SF2_ATP-bd_DinG/Rad3"/>
</dbReference>
<dbReference type="PANTHER" id="PTHR11472">
    <property type="entry name" value="DNA REPAIR DEAD HELICASE RAD3/XP-D SUBFAMILY MEMBER"/>
    <property type="match status" value="1"/>
</dbReference>
<dbReference type="GeneID" id="36566026"/>
<dbReference type="NCBIfam" id="TIGR00604">
    <property type="entry name" value="rad3"/>
    <property type="match status" value="1"/>
</dbReference>
<comment type="caution">
    <text evidence="24">The sequence shown here is derived from an EMBL/GenBank/DDBJ whole genome shotgun (WGS) entry which is preliminary data.</text>
</comment>
<dbReference type="InterPro" id="IPR045028">
    <property type="entry name" value="DinG/Rad3-like"/>
</dbReference>
<dbReference type="CDD" id="cd18788">
    <property type="entry name" value="SF2_C_XPD"/>
    <property type="match status" value="1"/>
</dbReference>
<comment type="cofactor">
    <cofactor evidence="1">
        <name>[4Fe-4S] cluster</name>
        <dbReference type="ChEBI" id="CHEBI:49883"/>
    </cofactor>
</comment>
<keyword evidence="14" id="KW-0238">DNA-binding</keyword>
<evidence type="ECO:0000256" key="10">
    <source>
        <dbReference type="ARBA" id="ARBA00022840"/>
    </source>
</evidence>
<dbReference type="GO" id="GO:0000439">
    <property type="term" value="C:transcription factor TFIIH core complex"/>
    <property type="evidence" value="ECO:0007669"/>
    <property type="project" value="EnsemblFungi"/>
</dbReference>
<dbReference type="InterPro" id="IPR013020">
    <property type="entry name" value="Rad3/Chl1-like"/>
</dbReference>
<keyword evidence="12" id="KW-0411">Iron-sulfur</keyword>
<keyword evidence="13" id="KW-0805">Transcription regulation</keyword>
<dbReference type="GO" id="GO:0016818">
    <property type="term" value="F:hydrolase activity, acting on acid anhydrides, in phosphorus-containing anhydrides"/>
    <property type="evidence" value="ECO:0007669"/>
    <property type="project" value="InterPro"/>
</dbReference>
<feature type="compositionally biased region" description="Acidic residues" evidence="22">
    <location>
        <begin position="769"/>
        <end position="779"/>
    </location>
</feature>
<dbReference type="PROSITE" id="PS51193">
    <property type="entry name" value="HELICASE_ATP_BIND_2"/>
    <property type="match status" value="1"/>
</dbReference>
<evidence type="ECO:0000256" key="17">
    <source>
        <dbReference type="ARBA" id="ARBA00023235"/>
    </source>
</evidence>
<organism evidence="24 25">
    <name type="scientific">Candidozyma pseudohaemuli</name>
    <dbReference type="NCBI Taxonomy" id="418784"/>
    <lineage>
        <taxon>Eukaryota</taxon>
        <taxon>Fungi</taxon>
        <taxon>Dikarya</taxon>
        <taxon>Ascomycota</taxon>
        <taxon>Saccharomycotina</taxon>
        <taxon>Pichiomycetes</taxon>
        <taxon>Metschnikowiaceae</taxon>
        <taxon>Candidozyma</taxon>
    </lineage>
</organism>
<keyword evidence="17" id="KW-0413">Isomerase</keyword>
<comment type="subcellular location">
    <subcellularLocation>
        <location evidence="2">Nucleus</location>
    </subcellularLocation>
</comment>
<dbReference type="Gene3D" id="3.40.50.300">
    <property type="entry name" value="P-loop containing nucleotide triphosphate hydrolases"/>
    <property type="match status" value="2"/>
</dbReference>
<keyword evidence="9 24" id="KW-0347">Helicase</keyword>
<keyword evidence="16" id="KW-0234">DNA repair</keyword>
<keyword evidence="4" id="KW-0004">4Fe-4S</keyword>
<evidence type="ECO:0000256" key="21">
    <source>
        <dbReference type="SAM" id="Coils"/>
    </source>
</evidence>
<dbReference type="InterPro" id="IPR010643">
    <property type="entry name" value="HBB"/>
</dbReference>
<evidence type="ECO:0000313" key="24">
    <source>
        <dbReference type="EMBL" id="PSK38698.1"/>
    </source>
</evidence>
<evidence type="ECO:0000313" key="25">
    <source>
        <dbReference type="Proteomes" id="UP000241107"/>
    </source>
</evidence>
<protein>
    <recommendedName>
        <fullName evidence="19">DNA 5'-3' helicase</fullName>
        <ecNumber evidence="19">5.6.2.3</ecNumber>
    </recommendedName>
</protein>
<evidence type="ECO:0000256" key="11">
    <source>
        <dbReference type="ARBA" id="ARBA00023004"/>
    </source>
</evidence>
<keyword evidence="7" id="KW-0227">DNA damage</keyword>
<dbReference type="GO" id="GO:0005675">
    <property type="term" value="C:transcription factor TFIIH holo complex"/>
    <property type="evidence" value="ECO:0007669"/>
    <property type="project" value="EnsemblFungi"/>
</dbReference>
<reference evidence="24 25" key="1">
    <citation type="submission" date="2018-03" db="EMBL/GenBank/DDBJ databases">
        <title>Candida pseudohaemulonii genome assembly and annotation.</title>
        <authorList>
            <person name="Munoz J.F."/>
            <person name="Gade L.G."/>
            <person name="Chow N.A."/>
            <person name="Litvintseva A.P."/>
            <person name="Loparev V.N."/>
            <person name="Cuomo C.A."/>
        </authorList>
    </citation>
    <scope>NUCLEOTIDE SEQUENCE [LARGE SCALE GENOMIC DNA]</scope>
    <source>
        <strain evidence="24 25">B12108</strain>
    </source>
</reference>
<keyword evidence="10" id="KW-0067">ATP-binding</keyword>
<evidence type="ECO:0000256" key="18">
    <source>
        <dbReference type="ARBA" id="ARBA00023242"/>
    </source>
</evidence>
<sequence length="792" mass="91189">MKFYIDDLPVLFPYPRIYPEQYAYMSDIKKTLDVGGNCILEMPSGTGKTVSLLSLTVAYQMHYPEHRKIVYCSRTMSEIEKALIELQKLMDYRSSELGYVEDFRGLGLTSRKNLCLHPEVRQERKGAVVDEKCRRLTNGQLKLKLESEGVSQEQMIQTPNQLGLCSYHEKLNDFDQHDLLPQGVYSFESLLEYCKKEGTCPYFTVRRMISFCNVIIYSYHYLLDPKIAERVSKELSRDSIIIFDEAHNIDNVCIESLSLYLTDDTMKRASRGANKLADAVDEMKAQDSEKLQNEYEKLVEGLRQNEIAREEDLFMANPVLPKDLLDEAIPGNIRKAEHFISFLKRFIEYLKTRMKVLHVISETPVSFLQHLKELTFIDRKPLRFCSERLSLLVRTLELADVEDLNALKDIATFATLVSTYETGFQLILEPFETEGSQVPNPILHFTCLDASIAIKPVFDRFSSVIITSGTISPLDMYPKMMNFQTVIQESYTMTLARRSFLPMIVTKGSDQVSISSRFEIRNDPSVVRNYGSLLIEFSKITPDGMVVFFPSYLYMESIISMWQSMGVLDEVWKYKLILVETPDAQETSLALETYRKACSNGRGAVLLSVARGKVSEGIDFDHHYGRTVLMIGIPFQYTESRILKARLEFMRDHFQIKENDFLSFDAMRHAAQCLGRVLRGKDDYGIMVLADRRFARKKNQLPKWIAQALYDSDTNLSTDMALANAKKFLRSLAQPTNPKDSEGVSVWDLQQLEEHQRQQQKKMDKRIEDDVDVEDKGEDDFMDLDDADLELL</sequence>
<comment type="similarity">
    <text evidence="3">Belongs to the helicase family. RAD3/XPD subfamily.</text>
</comment>
<name>A0A2P7YRW7_9ASCO</name>
<evidence type="ECO:0000259" key="23">
    <source>
        <dbReference type="PROSITE" id="PS51193"/>
    </source>
</evidence>
<proteinExistence type="inferred from homology"/>
<dbReference type="Gene3D" id="1.10.30.20">
    <property type="entry name" value="Bacterial XPD DNA helicase, FeS cluster domain"/>
    <property type="match status" value="1"/>
</dbReference>
<dbReference type="Gene3D" id="1.10.275.40">
    <property type="match status" value="1"/>
</dbReference>
<evidence type="ECO:0000256" key="12">
    <source>
        <dbReference type="ARBA" id="ARBA00023014"/>
    </source>
</evidence>
<evidence type="ECO:0000256" key="19">
    <source>
        <dbReference type="ARBA" id="ARBA00044969"/>
    </source>
</evidence>
<dbReference type="InterPro" id="IPR010614">
    <property type="entry name" value="RAD3-like_helicase_DEAD"/>
</dbReference>
<evidence type="ECO:0000256" key="8">
    <source>
        <dbReference type="ARBA" id="ARBA00022801"/>
    </source>
</evidence>
<dbReference type="STRING" id="418784.A0A2P7YRW7"/>
<dbReference type="GO" id="GO:0046872">
    <property type="term" value="F:metal ion binding"/>
    <property type="evidence" value="ECO:0007669"/>
    <property type="project" value="UniProtKB-KW"/>
</dbReference>
<dbReference type="RefSeq" id="XP_024713930.1">
    <property type="nucleotide sequence ID" value="XM_024858004.1"/>
</dbReference>
<dbReference type="PANTHER" id="PTHR11472:SF1">
    <property type="entry name" value="GENERAL TRANSCRIPTION AND DNA REPAIR FACTOR IIH HELICASE SUBUNIT XPD"/>
    <property type="match status" value="1"/>
</dbReference>
<dbReference type="Pfam" id="PF06733">
    <property type="entry name" value="DEAD_2"/>
    <property type="match status" value="1"/>
</dbReference>
<dbReference type="InterPro" id="IPR001945">
    <property type="entry name" value="RAD3/XPD"/>
</dbReference>
<feature type="coiled-coil region" evidence="21">
    <location>
        <begin position="266"/>
        <end position="305"/>
    </location>
</feature>
<dbReference type="EC" id="5.6.2.3" evidence="19"/>
<dbReference type="GO" id="GO:0000112">
    <property type="term" value="C:nucleotide-excision repair factor 3 complex"/>
    <property type="evidence" value="ECO:0007669"/>
    <property type="project" value="EnsemblFungi"/>
</dbReference>
<evidence type="ECO:0000256" key="14">
    <source>
        <dbReference type="ARBA" id="ARBA00023125"/>
    </source>
</evidence>
<dbReference type="PROSITE" id="PS00690">
    <property type="entry name" value="DEAH_ATP_HELICASE"/>
    <property type="match status" value="1"/>
</dbReference>
<feature type="compositionally biased region" description="Basic and acidic residues" evidence="22">
    <location>
        <begin position="752"/>
        <end position="768"/>
    </location>
</feature>
<evidence type="ECO:0000256" key="15">
    <source>
        <dbReference type="ARBA" id="ARBA00023163"/>
    </source>
</evidence>
<dbReference type="GO" id="GO:0003684">
    <property type="term" value="F:damaged DNA binding"/>
    <property type="evidence" value="ECO:0007669"/>
    <property type="project" value="EnsemblFungi"/>
</dbReference>
<keyword evidence="18" id="KW-0539">Nucleus</keyword>
<dbReference type="FunFam" id="1.10.275.40:FF:000001">
    <property type="entry name" value="DNA repair helicase (Rad3)"/>
    <property type="match status" value="1"/>
</dbReference>
<evidence type="ECO:0000256" key="3">
    <source>
        <dbReference type="ARBA" id="ARBA00009146"/>
    </source>
</evidence>
<feature type="domain" description="Helicase ATP-binding" evidence="23">
    <location>
        <begin position="7"/>
        <end position="295"/>
    </location>
</feature>
<dbReference type="GO" id="GO:0006367">
    <property type="term" value="P:transcription initiation at RNA polymerase II promoter"/>
    <property type="evidence" value="ECO:0007669"/>
    <property type="project" value="EnsemblFungi"/>
</dbReference>
<evidence type="ECO:0000256" key="6">
    <source>
        <dbReference type="ARBA" id="ARBA00022741"/>
    </source>
</evidence>
<dbReference type="FunFam" id="1.10.30.20:FF:000001">
    <property type="entry name" value="DNA repair helicase rad15"/>
    <property type="match status" value="1"/>
</dbReference>
<dbReference type="InterPro" id="IPR027417">
    <property type="entry name" value="P-loop_NTPase"/>
</dbReference>
<evidence type="ECO:0000256" key="13">
    <source>
        <dbReference type="ARBA" id="ARBA00023015"/>
    </source>
</evidence>
<keyword evidence="15" id="KW-0804">Transcription</keyword>
<keyword evidence="21" id="KW-0175">Coiled coil</keyword>
<keyword evidence="5" id="KW-0479">Metal-binding</keyword>
<evidence type="ECO:0000256" key="22">
    <source>
        <dbReference type="SAM" id="MobiDB-lite"/>
    </source>
</evidence>
<dbReference type="Proteomes" id="UP000241107">
    <property type="component" value="Unassembled WGS sequence"/>
</dbReference>
<dbReference type="EMBL" id="PYFQ01000005">
    <property type="protein sequence ID" value="PSK38698.1"/>
    <property type="molecule type" value="Genomic_DNA"/>
</dbReference>
<dbReference type="SMART" id="SM00488">
    <property type="entry name" value="DEXDc2"/>
    <property type="match status" value="1"/>
</dbReference>
<keyword evidence="6" id="KW-0547">Nucleotide-binding</keyword>
<evidence type="ECO:0000256" key="16">
    <source>
        <dbReference type="ARBA" id="ARBA00023204"/>
    </source>
</evidence>
<evidence type="ECO:0000256" key="1">
    <source>
        <dbReference type="ARBA" id="ARBA00001966"/>
    </source>
</evidence>
<keyword evidence="8" id="KW-0378">Hydrolase</keyword>
<dbReference type="VEuPathDB" id="FungiDB:C7M61_002637"/>
<dbReference type="Pfam" id="PF13307">
    <property type="entry name" value="Helicase_C_2"/>
    <property type="match status" value="1"/>
</dbReference>
<dbReference type="AlphaFoldDB" id="A0A2P7YRW7"/>
<dbReference type="SUPFAM" id="SSF52540">
    <property type="entry name" value="P-loop containing nucleoside triphosphate hydrolases"/>
    <property type="match status" value="2"/>
</dbReference>
<evidence type="ECO:0000256" key="2">
    <source>
        <dbReference type="ARBA" id="ARBA00004123"/>
    </source>
</evidence>
<dbReference type="Pfam" id="PF06777">
    <property type="entry name" value="HBB"/>
    <property type="match status" value="1"/>
</dbReference>
<dbReference type="GO" id="GO:0043139">
    <property type="term" value="F:5'-3' DNA helicase activity"/>
    <property type="evidence" value="ECO:0007669"/>
    <property type="project" value="UniProtKB-EC"/>
</dbReference>
<dbReference type="FunFam" id="3.40.50.300:FF:000381">
    <property type="entry name" value="TFIIH basal transcription factor complex helicase subunit"/>
    <property type="match status" value="1"/>
</dbReference>
<evidence type="ECO:0000256" key="20">
    <source>
        <dbReference type="ARBA" id="ARBA00048954"/>
    </source>
</evidence>
<evidence type="ECO:0000256" key="5">
    <source>
        <dbReference type="ARBA" id="ARBA00022723"/>
    </source>
</evidence>
<dbReference type="FunFam" id="3.40.50.300:FF:000135">
    <property type="entry name" value="DNA repair helicase RAD3, putative"/>
    <property type="match status" value="1"/>
</dbReference>
<evidence type="ECO:0000256" key="9">
    <source>
        <dbReference type="ARBA" id="ARBA00022806"/>
    </source>
</evidence>
<dbReference type="InterPro" id="IPR006555">
    <property type="entry name" value="ATP-dep_Helicase_C"/>
</dbReference>
<dbReference type="GO" id="GO:0005524">
    <property type="term" value="F:ATP binding"/>
    <property type="evidence" value="ECO:0007669"/>
    <property type="project" value="UniProtKB-KW"/>
</dbReference>
<comment type="catalytic activity">
    <reaction evidence="20">
        <text>ATP + H2O = ADP + phosphate + H(+)</text>
        <dbReference type="Rhea" id="RHEA:13065"/>
        <dbReference type="ChEBI" id="CHEBI:15377"/>
        <dbReference type="ChEBI" id="CHEBI:15378"/>
        <dbReference type="ChEBI" id="CHEBI:30616"/>
        <dbReference type="ChEBI" id="CHEBI:43474"/>
        <dbReference type="ChEBI" id="CHEBI:456216"/>
        <dbReference type="EC" id="5.6.2.3"/>
    </reaction>
</comment>
<dbReference type="InterPro" id="IPR042493">
    <property type="entry name" value="XPD_DNA_FeS"/>
</dbReference>
<gene>
    <name evidence="24" type="ORF">C7M61_002637</name>
</gene>
<feature type="region of interest" description="Disordered" evidence="22">
    <location>
        <begin position="749"/>
        <end position="779"/>
    </location>
</feature>
<evidence type="ECO:0000256" key="7">
    <source>
        <dbReference type="ARBA" id="ARBA00022763"/>
    </source>
</evidence>
<keyword evidence="25" id="KW-1185">Reference proteome</keyword>
<dbReference type="OrthoDB" id="272481at2759"/>
<dbReference type="PRINTS" id="PR00852">
    <property type="entry name" value="XRODRMPGMNTD"/>
</dbReference>
<keyword evidence="11" id="KW-0408">Iron</keyword>
<dbReference type="SMART" id="SM00491">
    <property type="entry name" value="HELICc2"/>
    <property type="match status" value="1"/>
</dbReference>
<evidence type="ECO:0000256" key="4">
    <source>
        <dbReference type="ARBA" id="ARBA00022485"/>
    </source>
</evidence>
<dbReference type="InterPro" id="IPR006554">
    <property type="entry name" value="Helicase-like_DEXD_c2"/>
</dbReference>
<dbReference type="GO" id="GO:0051539">
    <property type="term" value="F:4 iron, 4 sulfur cluster binding"/>
    <property type="evidence" value="ECO:0007669"/>
    <property type="project" value="UniProtKB-KW"/>
</dbReference>
<dbReference type="GO" id="GO:0006289">
    <property type="term" value="P:nucleotide-excision repair"/>
    <property type="evidence" value="ECO:0007669"/>
    <property type="project" value="EnsemblFungi"/>
</dbReference>
<accession>A0A2P7YRW7</accession>